<gene>
    <name evidence="1" type="ORF">OOT00_07785</name>
</gene>
<dbReference type="RefSeq" id="WP_265424751.1">
    <property type="nucleotide sequence ID" value="NZ_JAPFPW010000007.1"/>
</dbReference>
<organism evidence="1 2">
    <name type="scientific">Desulfobotulus pelophilus</name>
    <dbReference type="NCBI Taxonomy" id="2823377"/>
    <lineage>
        <taxon>Bacteria</taxon>
        <taxon>Pseudomonadati</taxon>
        <taxon>Thermodesulfobacteriota</taxon>
        <taxon>Desulfobacteria</taxon>
        <taxon>Desulfobacterales</taxon>
        <taxon>Desulfobacteraceae</taxon>
        <taxon>Desulfobotulus</taxon>
    </lineage>
</organism>
<accession>A0ABT3N8V0</accession>
<protein>
    <submittedName>
        <fullName evidence="1">Uncharacterized protein</fullName>
    </submittedName>
</protein>
<comment type="caution">
    <text evidence="1">The sequence shown here is derived from an EMBL/GenBank/DDBJ whole genome shotgun (WGS) entry which is preliminary data.</text>
</comment>
<sequence length="106" mass="12026">MFSLTFRSPDYDISVLQPRFEGSGHIQKKELRKWADEVKIFSERMESLSGKAKILSDLFAEASLPPLPNGGIRQLKKELFAIHDLMTQALDIAGRIESELIQTGRH</sequence>
<name>A0ABT3N8V0_9BACT</name>
<dbReference type="EMBL" id="JAPFPW010000007">
    <property type="protein sequence ID" value="MCW7753882.1"/>
    <property type="molecule type" value="Genomic_DNA"/>
</dbReference>
<proteinExistence type="predicted"/>
<evidence type="ECO:0000313" key="2">
    <source>
        <dbReference type="Proteomes" id="UP001209681"/>
    </source>
</evidence>
<evidence type="ECO:0000313" key="1">
    <source>
        <dbReference type="EMBL" id="MCW7753882.1"/>
    </source>
</evidence>
<reference evidence="1 2" key="1">
    <citation type="submission" date="2022-11" db="EMBL/GenBank/DDBJ databases">
        <title>Desulfobotulus tamanensis H1 sp. nov. - anaerobic, alkaliphilic, sulphate reducing bacterium isolated from terrestrial mud volcano.</title>
        <authorList>
            <person name="Frolova A."/>
            <person name="Merkel A.Y."/>
            <person name="Slobodkin A.I."/>
        </authorList>
    </citation>
    <scope>NUCLEOTIDE SEQUENCE [LARGE SCALE GENOMIC DNA]</scope>
    <source>
        <strain evidence="1 2">H1</strain>
    </source>
</reference>
<dbReference type="Proteomes" id="UP001209681">
    <property type="component" value="Unassembled WGS sequence"/>
</dbReference>
<keyword evidence="2" id="KW-1185">Reference proteome</keyword>